<dbReference type="PANTHER" id="PTHR31687:SF3">
    <property type="entry name" value="PROTEIN URG3"/>
    <property type="match status" value="1"/>
</dbReference>
<evidence type="ECO:0000313" key="2">
    <source>
        <dbReference type="Proteomes" id="UP000197003"/>
    </source>
</evidence>
<organism evidence="1 2">
    <name type="scientific">Bdellovibrio bacteriovorus</name>
    <dbReference type="NCBI Taxonomy" id="959"/>
    <lineage>
        <taxon>Bacteria</taxon>
        <taxon>Pseudomonadati</taxon>
        <taxon>Bdellovibrionota</taxon>
        <taxon>Bdellovibrionia</taxon>
        <taxon>Bdellovibrionales</taxon>
        <taxon>Pseudobdellovibrionaceae</taxon>
        <taxon>Bdellovibrio</taxon>
    </lineage>
</organism>
<evidence type="ECO:0000313" key="1">
    <source>
        <dbReference type="EMBL" id="ASD64086.1"/>
    </source>
</evidence>
<keyword evidence="1" id="KW-0808">Transferase</keyword>
<proteinExistence type="predicted"/>
<protein>
    <submittedName>
        <fullName evidence="1">Uracil phosphoribosyltransferase</fullName>
    </submittedName>
</protein>
<dbReference type="AlphaFoldDB" id="A0A1Z3N9G1"/>
<accession>A0A1Z3N9G1</accession>
<dbReference type="GO" id="GO:0016757">
    <property type="term" value="F:glycosyltransferase activity"/>
    <property type="evidence" value="ECO:0007669"/>
    <property type="project" value="UniProtKB-KW"/>
</dbReference>
<keyword evidence="1" id="KW-0328">Glycosyltransferase</keyword>
<dbReference type="InterPro" id="IPR012469">
    <property type="entry name" value="DUF1688"/>
</dbReference>
<sequence length="405" mass="44990">MNNSHTYSAQDLDFLLSPLAIRQSAEKILELTKSGQTHFHYHDDQFEPVVDYVIEVIRQNYPALEIPFHSRWGHFRAGGIDRIKILQEQIQKFDSLEKARIKLDLVITSVLLDAGAGNVWSFHEQSTQKDFARSEGLGVASFYLFMEGALSDDADKPLQATAKGLQHLTVQKLSEVFQVSAQNPLVGVEGRLSLLRNLGKTISEKKDLFPGGRPGSLVDYLHLRYGKKITGPQLLRAVLDGLGEIWPGRVKVAGVNLGDMWNYSKVPGGLAAFHKLSQWMTYSLIEPLLEAGFEVIEVEKLTGLAEYRNGGLLLDRGLISLKDPGLAEKSHRPDSELIIEWRGLTVSLLDRIGQQVQSKLKKSPSEFPLAKVLEGGTWWAGRKAAKALRADSSPPLKIESDGTVF</sequence>
<gene>
    <name evidence="1" type="ORF">B9G79_11175</name>
</gene>
<dbReference type="Pfam" id="PF07958">
    <property type="entry name" value="DUF1688"/>
    <property type="match status" value="1"/>
</dbReference>
<dbReference type="Proteomes" id="UP000197003">
    <property type="component" value="Chromosome"/>
</dbReference>
<reference evidence="1 2" key="1">
    <citation type="submission" date="2017-04" db="EMBL/GenBank/DDBJ databases">
        <title>Whole genome sequence of Bdellovibrio bacteriovorus strain SSB218315.</title>
        <authorList>
            <person name="Oyedara O."/>
            <person name="Rodriguez-Perez M.A."/>
        </authorList>
    </citation>
    <scope>NUCLEOTIDE SEQUENCE [LARGE SCALE GENOMIC DNA]</scope>
    <source>
        <strain evidence="1 2">SSB218315</strain>
    </source>
</reference>
<dbReference type="EMBL" id="CP020946">
    <property type="protein sequence ID" value="ASD64086.1"/>
    <property type="molecule type" value="Genomic_DNA"/>
</dbReference>
<dbReference type="OrthoDB" id="5288514at2"/>
<dbReference type="RefSeq" id="WP_088565570.1">
    <property type="nucleotide sequence ID" value="NZ_CP020946.1"/>
</dbReference>
<name>A0A1Z3N9G1_BDEBC</name>
<dbReference type="PANTHER" id="PTHR31687">
    <property type="match status" value="1"/>
</dbReference>